<feature type="coiled-coil region" evidence="5">
    <location>
        <begin position="126"/>
        <end position="153"/>
    </location>
</feature>
<dbReference type="OrthoDB" id="8871962at2759"/>
<dbReference type="InterPro" id="IPR051360">
    <property type="entry name" value="Neuronal_Pentraxin_Related"/>
</dbReference>
<name>A0A9W9ZFC5_9CNID</name>
<evidence type="ECO:0000256" key="1">
    <source>
        <dbReference type="ARBA" id="ARBA00001913"/>
    </source>
</evidence>
<dbReference type="PANTHER" id="PTHR19277:SF125">
    <property type="entry name" value="B6"/>
    <property type="match status" value="1"/>
</dbReference>
<dbReference type="Gene3D" id="2.60.120.200">
    <property type="match status" value="2"/>
</dbReference>
<keyword evidence="5" id="KW-0175">Coiled coil</keyword>
<dbReference type="AlphaFoldDB" id="A0A9W9ZFC5"/>
<evidence type="ECO:0000256" key="2">
    <source>
        <dbReference type="ARBA" id="ARBA00022723"/>
    </source>
</evidence>
<accession>A0A9W9ZFC5</accession>
<evidence type="ECO:0000256" key="3">
    <source>
        <dbReference type="ARBA" id="ARBA00022837"/>
    </source>
</evidence>
<keyword evidence="4" id="KW-1015">Disulfide bond</keyword>
<proteinExistence type="predicted"/>
<organism evidence="6 7">
    <name type="scientific">Desmophyllum pertusum</name>
    <dbReference type="NCBI Taxonomy" id="174260"/>
    <lineage>
        <taxon>Eukaryota</taxon>
        <taxon>Metazoa</taxon>
        <taxon>Cnidaria</taxon>
        <taxon>Anthozoa</taxon>
        <taxon>Hexacorallia</taxon>
        <taxon>Scleractinia</taxon>
        <taxon>Caryophylliina</taxon>
        <taxon>Caryophylliidae</taxon>
        <taxon>Desmophyllum</taxon>
    </lineage>
</organism>
<keyword evidence="3" id="KW-0106">Calcium</keyword>
<dbReference type="EMBL" id="MU826354">
    <property type="protein sequence ID" value="KAJ7380290.1"/>
    <property type="molecule type" value="Genomic_DNA"/>
</dbReference>
<comment type="cofactor">
    <cofactor evidence="1">
        <name>Ca(2+)</name>
        <dbReference type="ChEBI" id="CHEBI:29108"/>
    </cofactor>
</comment>
<keyword evidence="2" id="KW-0479">Metal-binding</keyword>
<reference evidence="6" key="1">
    <citation type="submission" date="2023-01" db="EMBL/GenBank/DDBJ databases">
        <title>Genome assembly of the deep-sea coral Lophelia pertusa.</title>
        <authorList>
            <person name="Herrera S."/>
            <person name="Cordes E."/>
        </authorList>
    </citation>
    <scope>NUCLEOTIDE SEQUENCE</scope>
    <source>
        <strain evidence="6">USNM1676648</strain>
        <tissue evidence="6">Polyp</tissue>
    </source>
</reference>
<dbReference type="GO" id="GO:0046872">
    <property type="term" value="F:metal ion binding"/>
    <property type="evidence" value="ECO:0007669"/>
    <property type="project" value="UniProtKB-KW"/>
</dbReference>
<dbReference type="Proteomes" id="UP001163046">
    <property type="component" value="Unassembled WGS sequence"/>
</dbReference>
<gene>
    <name evidence="6" type="ORF">OS493_011006</name>
</gene>
<dbReference type="SUPFAM" id="SSF49899">
    <property type="entry name" value="Concanavalin A-like lectins/glucanases"/>
    <property type="match status" value="2"/>
</dbReference>
<evidence type="ECO:0000256" key="4">
    <source>
        <dbReference type="ARBA" id="ARBA00023157"/>
    </source>
</evidence>
<dbReference type="InterPro" id="IPR013320">
    <property type="entry name" value="ConA-like_dom_sf"/>
</dbReference>
<keyword evidence="7" id="KW-1185">Reference proteome</keyword>
<protein>
    <submittedName>
        <fullName evidence="6">Uncharacterized protein</fullName>
    </submittedName>
</protein>
<evidence type="ECO:0000256" key="5">
    <source>
        <dbReference type="SAM" id="Coils"/>
    </source>
</evidence>
<sequence length="268" mass="29981">MSQSLATLENKVAADYALLFARKGTSDYVITRGMPSLTAVTVCFWMKTADRGNAGAPLTYAVSGTGNEFTLLDYRNFRLYVGDSHRLSPTYIKMKNFNSCSIQVCLGDLSIQIIRDTLFNLLTGKLDAMNKTIETLSKTVESLDENIKRKLDLMNKSNAGLSVKVQAMSQRLTTLERQGADYALLFPRRGTGDYVITRGMPSLTAVTVCFWMKTSDTGNEGTPLSYAVPGRDNEWDLVDYRNFLFWVGGSHRYEKCSSYLKLTFHSDV</sequence>
<dbReference type="PANTHER" id="PTHR19277">
    <property type="entry name" value="PENTRAXIN"/>
    <property type="match status" value="1"/>
</dbReference>
<evidence type="ECO:0000313" key="6">
    <source>
        <dbReference type="EMBL" id="KAJ7380290.1"/>
    </source>
</evidence>
<comment type="caution">
    <text evidence="6">The sequence shown here is derived from an EMBL/GenBank/DDBJ whole genome shotgun (WGS) entry which is preliminary data.</text>
</comment>
<evidence type="ECO:0000313" key="7">
    <source>
        <dbReference type="Proteomes" id="UP001163046"/>
    </source>
</evidence>